<sequence length="375" mass="43150">MTTPIQNQDFAVIYKSNTYYVDPIKLSNSSRKFHDLIQPYLNQKNELRKLTLKIISEQFSDRNVENFLKLCQNIPTDCKDSEIPEICEIAQMFKADQIYSTGANFIRSSYNPNFNVPANKFDDQTFLALSQVLKKPHHFSDINSLEFEDDEEVQPNTNANTNQENLNPNMVADIEKYVKEPVIHSSIYRVRITQSLMKRQIYEFIVNGKVVYTAKNKDNLIVIGKGTEVHLKKDKSNHVGRIIMESGGINYVSCDNQQFRIKYIYLNGPETFSIDTQFLNRGSLLHWKPKLPQYNNSTNSYTLSLHGEFHHDPMKSVKNTVLINDKGQTSFIVRKMANQDFEVECHPYISQVVVFALALSQLIGPDPKYSGIVTN</sequence>
<dbReference type="EMBL" id="JAPFFF010000013">
    <property type="protein sequence ID" value="KAK8871474.1"/>
    <property type="molecule type" value="Genomic_DNA"/>
</dbReference>
<name>A0ABR2J0S3_9EUKA</name>
<proteinExistence type="predicted"/>
<reference evidence="1 2" key="1">
    <citation type="submission" date="2024-04" db="EMBL/GenBank/DDBJ databases">
        <title>Tritrichomonas musculus Genome.</title>
        <authorList>
            <person name="Alves-Ferreira E."/>
            <person name="Grigg M."/>
            <person name="Lorenzi H."/>
            <person name="Galac M."/>
        </authorList>
    </citation>
    <scope>NUCLEOTIDE SEQUENCE [LARGE SCALE GENOMIC DNA]</scope>
    <source>
        <strain evidence="1 2">EAF2021</strain>
    </source>
</reference>
<organism evidence="1 2">
    <name type="scientific">Tritrichomonas musculus</name>
    <dbReference type="NCBI Taxonomy" id="1915356"/>
    <lineage>
        <taxon>Eukaryota</taxon>
        <taxon>Metamonada</taxon>
        <taxon>Parabasalia</taxon>
        <taxon>Tritrichomonadida</taxon>
        <taxon>Tritrichomonadidae</taxon>
        <taxon>Tritrichomonas</taxon>
    </lineage>
</organism>
<evidence type="ECO:0008006" key="3">
    <source>
        <dbReference type="Google" id="ProtNLM"/>
    </source>
</evidence>
<dbReference type="SUPFAM" id="SSF54518">
    <property type="entry name" value="Tubby C-terminal domain-like"/>
    <property type="match status" value="1"/>
</dbReference>
<dbReference type="Proteomes" id="UP001470230">
    <property type="component" value="Unassembled WGS sequence"/>
</dbReference>
<keyword evidence="2" id="KW-1185">Reference proteome</keyword>
<dbReference type="InterPro" id="IPR025659">
    <property type="entry name" value="Tubby-like_C"/>
</dbReference>
<accession>A0ABR2J0S3</accession>
<evidence type="ECO:0000313" key="1">
    <source>
        <dbReference type="EMBL" id="KAK8871474.1"/>
    </source>
</evidence>
<protein>
    <recommendedName>
        <fullName evidence="3">Tubby C-terminal domain-containing protein</fullName>
    </recommendedName>
</protein>
<comment type="caution">
    <text evidence="1">The sequence shown here is derived from an EMBL/GenBank/DDBJ whole genome shotgun (WGS) entry which is preliminary data.</text>
</comment>
<dbReference type="Gene3D" id="3.20.90.10">
    <property type="entry name" value="Tubby Protein, Chain A"/>
    <property type="match status" value="1"/>
</dbReference>
<evidence type="ECO:0000313" key="2">
    <source>
        <dbReference type="Proteomes" id="UP001470230"/>
    </source>
</evidence>
<gene>
    <name evidence="1" type="ORF">M9Y10_007203</name>
</gene>